<dbReference type="AlphaFoldDB" id="A0AA87YSH2"/>
<gene>
    <name evidence="1" type="ORF">TIFTF001_045546</name>
</gene>
<comment type="caution">
    <text evidence="1">The sequence shown here is derived from an EMBL/GenBank/DDBJ whole genome shotgun (WGS) entry which is preliminary data.</text>
</comment>
<accession>A0AA87YSH2</accession>
<proteinExistence type="predicted"/>
<evidence type="ECO:0000313" key="2">
    <source>
        <dbReference type="Proteomes" id="UP001187192"/>
    </source>
</evidence>
<organism evidence="1 2">
    <name type="scientific">Ficus carica</name>
    <name type="common">Common fig</name>
    <dbReference type="NCBI Taxonomy" id="3494"/>
    <lineage>
        <taxon>Eukaryota</taxon>
        <taxon>Viridiplantae</taxon>
        <taxon>Streptophyta</taxon>
        <taxon>Embryophyta</taxon>
        <taxon>Tracheophyta</taxon>
        <taxon>Spermatophyta</taxon>
        <taxon>Magnoliopsida</taxon>
        <taxon>eudicotyledons</taxon>
        <taxon>Gunneridae</taxon>
        <taxon>Pentapetalae</taxon>
        <taxon>rosids</taxon>
        <taxon>fabids</taxon>
        <taxon>Rosales</taxon>
        <taxon>Moraceae</taxon>
        <taxon>Ficeae</taxon>
        <taxon>Ficus</taxon>
    </lineage>
</organism>
<evidence type="ECO:0000313" key="1">
    <source>
        <dbReference type="EMBL" id="GMN21712.1"/>
    </source>
</evidence>
<keyword evidence="2" id="KW-1185">Reference proteome</keyword>
<reference evidence="1" key="1">
    <citation type="submission" date="2023-07" db="EMBL/GenBank/DDBJ databases">
        <title>draft genome sequence of fig (Ficus carica).</title>
        <authorList>
            <person name="Takahashi T."/>
            <person name="Nishimura K."/>
        </authorList>
    </citation>
    <scope>NUCLEOTIDE SEQUENCE</scope>
</reference>
<sequence>MTANKLEEVVSQCVHWYLSARLLINPLVERGGCLSLLEV</sequence>
<dbReference type="Proteomes" id="UP001187192">
    <property type="component" value="Unassembled WGS sequence"/>
</dbReference>
<name>A0AA87YSH2_FICCA</name>
<dbReference type="EMBL" id="BTGU01004041">
    <property type="protein sequence ID" value="GMN21712.1"/>
    <property type="molecule type" value="Genomic_DNA"/>
</dbReference>
<protein>
    <submittedName>
        <fullName evidence="1">Uncharacterized protein</fullName>
    </submittedName>
</protein>
<feature type="non-terminal residue" evidence="1">
    <location>
        <position position="1"/>
    </location>
</feature>